<evidence type="ECO:0000256" key="9">
    <source>
        <dbReference type="ARBA" id="ARBA00023067"/>
    </source>
</evidence>
<evidence type="ECO:0000256" key="4">
    <source>
        <dbReference type="ARBA" id="ARBA00016065"/>
    </source>
</evidence>
<keyword evidence="7" id="KW-0132">Cell division</keyword>
<dbReference type="EMBL" id="LTAI01000220">
    <property type="protein sequence ID" value="ORD99353.1"/>
    <property type="molecule type" value="Genomic_DNA"/>
</dbReference>
<dbReference type="VEuPathDB" id="MicrosporidiaDB:HERIO_2214"/>
<comment type="subcellular location">
    <subcellularLocation>
        <location evidence="1">Chromosome</location>
    </subcellularLocation>
    <subcellularLocation>
        <location evidence="2">Cytoplasm</location>
    </subcellularLocation>
</comment>
<keyword evidence="5" id="KW-0158">Chromosome</keyword>
<comment type="caution">
    <text evidence="11">The sequence shown here is derived from an EMBL/GenBank/DDBJ whole genome shotgun (WGS) entry which is preliminary data.</text>
</comment>
<evidence type="ECO:0000256" key="1">
    <source>
        <dbReference type="ARBA" id="ARBA00004286"/>
    </source>
</evidence>
<keyword evidence="6" id="KW-0963">Cytoplasm</keyword>
<dbReference type="GO" id="GO:0000796">
    <property type="term" value="C:condensin complex"/>
    <property type="evidence" value="ECO:0007669"/>
    <property type="project" value="InterPro"/>
</dbReference>
<keyword evidence="9" id="KW-0226">DNA condensation</keyword>
<evidence type="ECO:0000256" key="3">
    <source>
        <dbReference type="ARBA" id="ARBA00009471"/>
    </source>
</evidence>
<dbReference type="GO" id="GO:0051301">
    <property type="term" value="P:cell division"/>
    <property type="evidence" value="ECO:0007669"/>
    <property type="project" value="UniProtKB-KW"/>
</dbReference>
<organism evidence="11 12">
    <name type="scientific">Hepatospora eriocheir</name>
    <dbReference type="NCBI Taxonomy" id="1081669"/>
    <lineage>
        <taxon>Eukaryota</taxon>
        <taxon>Fungi</taxon>
        <taxon>Fungi incertae sedis</taxon>
        <taxon>Microsporidia</taxon>
        <taxon>Hepatosporidae</taxon>
        <taxon>Hepatospora</taxon>
    </lineage>
</organism>
<comment type="similarity">
    <text evidence="3">Belongs to the CND2 (condensin subunit 2) family.</text>
</comment>
<evidence type="ECO:0000256" key="7">
    <source>
        <dbReference type="ARBA" id="ARBA00022618"/>
    </source>
</evidence>
<keyword evidence="8" id="KW-0498">Mitosis</keyword>
<accession>A0A1X0QHW3</accession>
<dbReference type="PANTHER" id="PTHR13108">
    <property type="entry name" value="CONDENSIN COMPLEX SUBUNIT 2"/>
    <property type="match status" value="1"/>
</dbReference>
<reference evidence="11 12" key="1">
    <citation type="journal article" date="2017" name="Environ. Microbiol.">
        <title>Decay of the glycolytic pathway and adaptation to intranuclear parasitism within Enterocytozoonidae microsporidia.</title>
        <authorList>
            <person name="Wiredu Boakye D."/>
            <person name="Jaroenlak P."/>
            <person name="Prachumwat A."/>
            <person name="Williams T.A."/>
            <person name="Bateman K.S."/>
            <person name="Itsathitphaisarn O."/>
            <person name="Sritunyalucksana K."/>
            <person name="Paszkiewicz K.H."/>
            <person name="Moore K.A."/>
            <person name="Stentiford G.D."/>
            <person name="Williams B.A."/>
        </authorList>
    </citation>
    <scope>NUCLEOTIDE SEQUENCE [LARGE SCALE GENOMIC DNA]</scope>
    <source>
        <strain evidence="12">canceri</strain>
    </source>
</reference>
<dbReference type="GO" id="GO:0005737">
    <property type="term" value="C:cytoplasm"/>
    <property type="evidence" value="ECO:0007669"/>
    <property type="project" value="UniProtKB-SubCell"/>
</dbReference>
<gene>
    <name evidence="11" type="ORF">A0H76_995</name>
</gene>
<dbReference type="InterPro" id="IPR022816">
    <property type="entry name" value="Condensin_barren_su2"/>
</dbReference>
<evidence type="ECO:0000256" key="8">
    <source>
        <dbReference type="ARBA" id="ARBA00022776"/>
    </source>
</evidence>
<evidence type="ECO:0000313" key="12">
    <source>
        <dbReference type="Proteomes" id="UP000192501"/>
    </source>
</evidence>
<protein>
    <recommendedName>
        <fullName evidence="4">Condensin complex subunit 2</fullName>
    </recommendedName>
</protein>
<dbReference type="Proteomes" id="UP000192501">
    <property type="component" value="Unassembled WGS sequence"/>
</dbReference>
<keyword evidence="10" id="KW-0131">Cell cycle</keyword>
<dbReference type="AlphaFoldDB" id="A0A1X0QHW3"/>
<dbReference type="PANTHER" id="PTHR13108:SF9">
    <property type="entry name" value="CONDENSIN COMPLEX SUBUNIT 2"/>
    <property type="match status" value="1"/>
</dbReference>
<dbReference type="GO" id="GO:0003682">
    <property type="term" value="F:chromatin binding"/>
    <property type="evidence" value="ECO:0007669"/>
    <property type="project" value="TreeGrafter"/>
</dbReference>
<evidence type="ECO:0000256" key="5">
    <source>
        <dbReference type="ARBA" id="ARBA00022454"/>
    </source>
</evidence>
<dbReference type="GO" id="GO:0007076">
    <property type="term" value="P:mitotic chromosome condensation"/>
    <property type="evidence" value="ECO:0007669"/>
    <property type="project" value="InterPro"/>
</dbReference>
<evidence type="ECO:0000313" key="11">
    <source>
        <dbReference type="EMBL" id="ORD99353.1"/>
    </source>
</evidence>
<dbReference type="VEuPathDB" id="MicrosporidiaDB:A0H76_995"/>
<evidence type="ECO:0000256" key="2">
    <source>
        <dbReference type="ARBA" id="ARBA00004496"/>
    </source>
</evidence>
<name>A0A1X0QHW3_9MICR</name>
<sequence length="486" mass="57180">MKMFVNEDEKVKKIRKNNFDFLAPNDNTINIRLDTVDSYYDSLTQSILNRNDQFFLSEVLRVSREGIFLCLQPNSIEIEFDSEIEIEFDYKKLPLCKGLKEFVDIRREELSFVKLTENNQEVKISQNVQKQKNVDLSNLNIIENNTNINSNQEEIDNYEVELDLNDQDIIQNDNIEKDFTVFKPEDTIMNASVFQNFDMIEGHISEFDNPLEENDVETQDIFNEPNLSLSLNNKTEFEYFPNKFGPNFWKVNRKNKKSEGKKKIKREKYFLDFYKPVEVDNLLKTKEHKMNKEELTMFKCNKNLLPEDYSFEVKDLYKLILNPNETFNSVNYNSNELNNFKMNEHNLNDKSLVEDLNSLNINLNNDNSFNNDISFNNNSNKDNSIINNSNIIDKNNESLEIILDPLKFSKTAKKVNIIELKSNISKEISLNNNSLTKISKNIPKKYKNTKEANEINIHFCLISLLHLANENNFELENKDNDIVIHR</sequence>
<evidence type="ECO:0000256" key="6">
    <source>
        <dbReference type="ARBA" id="ARBA00022490"/>
    </source>
</evidence>
<proteinExistence type="inferred from homology"/>
<evidence type="ECO:0000256" key="10">
    <source>
        <dbReference type="ARBA" id="ARBA00023306"/>
    </source>
</evidence>